<dbReference type="GO" id="GO:0005886">
    <property type="term" value="C:plasma membrane"/>
    <property type="evidence" value="ECO:0007669"/>
    <property type="project" value="TreeGrafter"/>
</dbReference>
<dbReference type="GO" id="GO:0030276">
    <property type="term" value="F:clathrin binding"/>
    <property type="evidence" value="ECO:0007669"/>
    <property type="project" value="TreeGrafter"/>
</dbReference>
<reference evidence="4" key="1">
    <citation type="submission" date="2022-10" db="EMBL/GenBank/DDBJ databases">
        <title>Genome assembly of Pristionchus species.</title>
        <authorList>
            <person name="Yoshida K."/>
            <person name="Sommer R.J."/>
        </authorList>
    </citation>
    <scope>NUCLEOTIDE SEQUENCE [LARGE SCALE GENOMIC DNA]</scope>
    <source>
        <strain evidence="4">RS5460</strain>
    </source>
</reference>
<dbReference type="GO" id="GO:0070382">
    <property type="term" value="C:exocytic vesicle"/>
    <property type="evidence" value="ECO:0007669"/>
    <property type="project" value="TreeGrafter"/>
</dbReference>
<gene>
    <name evidence="3" type="ORF">PMAYCL1PPCAC_24013</name>
</gene>
<organism evidence="3 4">
    <name type="scientific">Pristionchus mayeri</name>
    <dbReference type="NCBI Taxonomy" id="1317129"/>
    <lineage>
        <taxon>Eukaryota</taxon>
        <taxon>Metazoa</taxon>
        <taxon>Ecdysozoa</taxon>
        <taxon>Nematoda</taxon>
        <taxon>Chromadorea</taxon>
        <taxon>Rhabditida</taxon>
        <taxon>Rhabditina</taxon>
        <taxon>Diplogasteromorpha</taxon>
        <taxon>Diplogasteroidea</taxon>
        <taxon>Neodiplogasteridae</taxon>
        <taxon>Pristionchus</taxon>
    </lineage>
</organism>
<dbReference type="Gene3D" id="2.60.40.150">
    <property type="entry name" value="C2 domain"/>
    <property type="match status" value="2"/>
</dbReference>
<dbReference type="SMART" id="SM00239">
    <property type="entry name" value="C2"/>
    <property type="match status" value="2"/>
</dbReference>
<dbReference type="GO" id="GO:0001786">
    <property type="term" value="F:phosphatidylserine binding"/>
    <property type="evidence" value="ECO:0007669"/>
    <property type="project" value="TreeGrafter"/>
</dbReference>
<feature type="compositionally biased region" description="Low complexity" evidence="1">
    <location>
        <begin position="36"/>
        <end position="53"/>
    </location>
</feature>
<evidence type="ECO:0000259" key="2">
    <source>
        <dbReference type="PROSITE" id="PS50004"/>
    </source>
</evidence>
<dbReference type="SUPFAM" id="SSF49562">
    <property type="entry name" value="C2 domain (Calcium/lipid-binding domain, CaLB)"/>
    <property type="match status" value="2"/>
</dbReference>
<keyword evidence="4" id="KW-1185">Reference proteome</keyword>
<dbReference type="InterPro" id="IPR000008">
    <property type="entry name" value="C2_dom"/>
</dbReference>
<proteinExistence type="predicted"/>
<dbReference type="PANTHER" id="PTHR10024:SF348">
    <property type="entry name" value="SYNAPTOTAGMIN-17"/>
    <property type="match status" value="1"/>
</dbReference>
<sequence length="347" mass="38538">DRSQGEGEEARSSSSHGINPSHYLPNAPLVSPQGRSHSISSSHSIASPSTEHSQIIPPSGLGLVHCTLQHFPVRKRLRVNILKIEALAGGLKPEMEMHAQMRLSIPGLKTGKEQSSEVKRGRDPVFNQEFFFDGVSAEDLDIRVLHLAAFHHGGKDFLIGDSQLILHHFPELHMKKEKFGKIHITSCIERDARRLTINIKRVDDLPKWGFIGAPDVCVRISVMGGSGVSKTKGTRILKNTTSAVFNEAVMFIFNPTKAELAHTKITISVHDNQRTSTGDDVIGCAYLGIFSQDKTELEQWKNTVEHMGKEYKGCHHLKHPSISPPRESANAPVNDEPEEEREEGFDF</sequence>
<dbReference type="EMBL" id="BTRK01000005">
    <property type="protein sequence ID" value="GMR53818.1"/>
    <property type="molecule type" value="Genomic_DNA"/>
</dbReference>
<feature type="non-terminal residue" evidence="3">
    <location>
        <position position="1"/>
    </location>
</feature>
<dbReference type="GO" id="GO:0005544">
    <property type="term" value="F:calcium-dependent phospholipid binding"/>
    <property type="evidence" value="ECO:0007669"/>
    <property type="project" value="TreeGrafter"/>
</dbReference>
<dbReference type="AlphaFoldDB" id="A0AAN5I681"/>
<evidence type="ECO:0000313" key="4">
    <source>
        <dbReference type="Proteomes" id="UP001328107"/>
    </source>
</evidence>
<dbReference type="PROSITE" id="PS50004">
    <property type="entry name" value="C2"/>
    <property type="match status" value="1"/>
</dbReference>
<dbReference type="GO" id="GO:0000149">
    <property type="term" value="F:SNARE binding"/>
    <property type="evidence" value="ECO:0007669"/>
    <property type="project" value="TreeGrafter"/>
</dbReference>
<dbReference type="GO" id="GO:0005509">
    <property type="term" value="F:calcium ion binding"/>
    <property type="evidence" value="ECO:0007669"/>
    <property type="project" value="TreeGrafter"/>
</dbReference>
<accession>A0AAN5I681</accession>
<name>A0AAN5I681_9BILA</name>
<dbReference type="Pfam" id="PF00168">
    <property type="entry name" value="C2"/>
    <property type="match status" value="2"/>
</dbReference>
<evidence type="ECO:0000256" key="1">
    <source>
        <dbReference type="SAM" id="MobiDB-lite"/>
    </source>
</evidence>
<comment type="caution">
    <text evidence="3">The sequence shown here is derived from an EMBL/GenBank/DDBJ whole genome shotgun (WGS) entry which is preliminary data.</text>
</comment>
<evidence type="ECO:0000313" key="3">
    <source>
        <dbReference type="EMBL" id="GMR53818.1"/>
    </source>
</evidence>
<feature type="region of interest" description="Disordered" evidence="1">
    <location>
        <begin position="1"/>
        <end position="54"/>
    </location>
</feature>
<protein>
    <recommendedName>
        <fullName evidence="2">C2 domain-containing protein</fullName>
    </recommendedName>
</protein>
<dbReference type="PANTHER" id="PTHR10024">
    <property type="entry name" value="SYNAPTOTAGMIN"/>
    <property type="match status" value="1"/>
</dbReference>
<dbReference type="InterPro" id="IPR035892">
    <property type="entry name" value="C2_domain_sf"/>
</dbReference>
<feature type="domain" description="C2" evidence="2">
    <location>
        <begin position="178"/>
        <end position="301"/>
    </location>
</feature>
<feature type="region of interest" description="Disordered" evidence="1">
    <location>
        <begin position="316"/>
        <end position="347"/>
    </location>
</feature>
<dbReference type="GO" id="GO:0017156">
    <property type="term" value="P:calcium-ion regulated exocytosis"/>
    <property type="evidence" value="ECO:0007669"/>
    <property type="project" value="TreeGrafter"/>
</dbReference>
<dbReference type="Proteomes" id="UP001328107">
    <property type="component" value="Unassembled WGS sequence"/>
</dbReference>
<feature type="compositionally biased region" description="Basic and acidic residues" evidence="1">
    <location>
        <begin position="1"/>
        <end position="11"/>
    </location>
</feature>
<feature type="compositionally biased region" description="Acidic residues" evidence="1">
    <location>
        <begin position="335"/>
        <end position="347"/>
    </location>
</feature>